<protein>
    <submittedName>
        <fullName evidence="2">Uncharacterized protein</fullName>
    </submittedName>
</protein>
<keyword evidence="1" id="KW-1133">Transmembrane helix</keyword>
<comment type="caution">
    <text evidence="2">The sequence shown here is derived from an EMBL/GenBank/DDBJ whole genome shotgun (WGS) entry which is preliminary data.</text>
</comment>
<feature type="transmembrane region" description="Helical" evidence="1">
    <location>
        <begin position="7"/>
        <end position="29"/>
    </location>
</feature>
<dbReference type="Proteomes" id="UP001549167">
    <property type="component" value="Unassembled WGS sequence"/>
</dbReference>
<evidence type="ECO:0000313" key="3">
    <source>
        <dbReference type="Proteomes" id="UP001549167"/>
    </source>
</evidence>
<keyword evidence="3" id="KW-1185">Reference proteome</keyword>
<proteinExistence type="predicted"/>
<gene>
    <name evidence="2" type="ORF">ABID56_001541</name>
</gene>
<dbReference type="RefSeq" id="WP_354220024.1">
    <property type="nucleotide sequence ID" value="NZ_JBEPMX010000007.1"/>
</dbReference>
<evidence type="ECO:0000313" key="2">
    <source>
        <dbReference type="EMBL" id="MET3683446.1"/>
    </source>
</evidence>
<dbReference type="EMBL" id="JBEPMX010000007">
    <property type="protein sequence ID" value="MET3683446.1"/>
    <property type="molecule type" value="Genomic_DNA"/>
</dbReference>
<keyword evidence="1" id="KW-0812">Transmembrane</keyword>
<name>A0ABV2KV54_9BACI</name>
<organism evidence="2 3">
    <name type="scientific">Alkalibacillus flavidus</name>
    <dbReference type="NCBI Taxonomy" id="546021"/>
    <lineage>
        <taxon>Bacteria</taxon>
        <taxon>Bacillati</taxon>
        <taxon>Bacillota</taxon>
        <taxon>Bacilli</taxon>
        <taxon>Bacillales</taxon>
        <taxon>Bacillaceae</taxon>
        <taxon>Alkalibacillus</taxon>
    </lineage>
</organism>
<accession>A0ABV2KV54</accession>
<keyword evidence="1" id="KW-0472">Membrane</keyword>
<sequence>MRLVKNMFLFLLIVGIIYFMFVILTPTAIDTQYEGYVYQLGSNEANGEKVTIEIKGELQGSIFTNKQFAGSLTIDGKQIPSHNAVEDTVTLELEESLGGLLVYSEQQGRSYNIIQYGELHQNGEFEEIVIKKFSEDNGWNGEDGMIIAAPASNKAQALNVANDILSPSNPLE</sequence>
<reference evidence="2 3" key="1">
    <citation type="submission" date="2024-06" db="EMBL/GenBank/DDBJ databases">
        <title>Genomic Encyclopedia of Type Strains, Phase IV (KMG-IV): sequencing the most valuable type-strain genomes for metagenomic binning, comparative biology and taxonomic classification.</title>
        <authorList>
            <person name="Goeker M."/>
        </authorList>
    </citation>
    <scope>NUCLEOTIDE SEQUENCE [LARGE SCALE GENOMIC DNA]</scope>
    <source>
        <strain evidence="2 3">DSM 23520</strain>
    </source>
</reference>
<evidence type="ECO:0000256" key="1">
    <source>
        <dbReference type="SAM" id="Phobius"/>
    </source>
</evidence>